<reference evidence="6" key="3">
    <citation type="journal article" date="2018" name="BMC Genomics">
        <title>Whole genome sequencing and function prediction of 133 gut anaerobes isolated from chicken caecum in pure cultures.</title>
        <authorList>
            <person name="Medvecky M."/>
            <person name="Cejkova D."/>
            <person name="Polansky O."/>
            <person name="Karasova D."/>
            <person name="Kubasova T."/>
            <person name="Cizek A."/>
            <person name="Rychlik I."/>
        </authorList>
    </citation>
    <scope>NUCLEOTIDE SEQUENCE</scope>
    <source>
        <strain evidence="6">An199</strain>
    </source>
</reference>
<dbReference type="InterPro" id="IPR045057">
    <property type="entry name" value="Gcn5-rel_NAT"/>
</dbReference>
<protein>
    <submittedName>
        <fullName evidence="5">N-acetyltransferase</fullName>
    </submittedName>
</protein>
<dbReference type="PANTHER" id="PTHR31435:SF10">
    <property type="entry name" value="BSR4717 PROTEIN"/>
    <property type="match status" value="1"/>
</dbReference>
<name>A0A174GKJ4_PARDI</name>
<evidence type="ECO:0000313" key="10">
    <source>
        <dbReference type="Proteomes" id="UP000195950"/>
    </source>
</evidence>
<dbReference type="InterPro" id="IPR016181">
    <property type="entry name" value="Acyl_CoA_acyltransferase"/>
</dbReference>
<accession>A0A174GKJ4</accession>
<dbReference type="Proteomes" id="UP000095591">
    <property type="component" value="Unassembled WGS sequence"/>
</dbReference>
<reference evidence="10" key="2">
    <citation type="submission" date="2017-04" db="EMBL/GenBank/DDBJ databases">
        <title>Function of individual gut microbiota members based on whole genome sequencing of pure cultures obtained from chicken caecum.</title>
        <authorList>
            <person name="Medvecky M."/>
            <person name="Cejkova D."/>
            <person name="Polansky O."/>
            <person name="Karasova D."/>
            <person name="Kubasova T."/>
            <person name="Cizek A."/>
            <person name="Rychlik I."/>
        </authorList>
    </citation>
    <scope>NUCLEOTIDE SEQUENCE [LARGE SCALE GENOMIC DNA]</scope>
    <source>
        <strain evidence="10">An199</strain>
    </source>
</reference>
<proteinExistence type="predicted"/>
<dbReference type="EMBL" id="CYYK01000009">
    <property type="protein sequence ID" value="CUO61678.1"/>
    <property type="molecule type" value="Genomic_DNA"/>
</dbReference>
<organism evidence="5 12">
    <name type="scientific">Parabacteroides distasonis</name>
    <dbReference type="NCBI Taxonomy" id="823"/>
    <lineage>
        <taxon>Bacteria</taxon>
        <taxon>Pseudomonadati</taxon>
        <taxon>Bacteroidota</taxon>
        <taxon>Bacteroidia</taxon>
        <taxon>Bacteroidales</taxon>
        <taxon>Tannerellaceae</taxon>
        <taxon>Parabacteroides</taxon>
    </lineage>
</organism>
<reference evidence="4" key="6">
    <citation type="submission" date="2021-10" db="EMBL/GenBank/DDBJ databases">
        <title>Collection of gut derived symbiotic bacterial strains cultured from healthy donors.</title>
        <authorList>
            <person name="Lin H."/>
            <person name="Littmann E."/>
            <person name="Kohout C."/>
            <person name="Pamer E.G."/>
        </authorList>
    </citation>
    <scope>NUCLEOTIDE SEQUENCE</scope>
    <source>
        <strain evidence="4">DFI.2.94</strain>
    </source>
</reference>
<evidence type="ECO:0000313" key="6">
    <source>
        <dbReference type="EMBL" id="OUP15661.1"/>
    </source>
</evidence>
<evidence type="ECO:0000313" key="4">
    <source>
        <dbReference type="EMBL" id="MCB6517511.1"/>
    </source>
</evidence>
<evidence type="ECO:0000313" key="5">
    <source>
        <dbReference type="EMBL" id="MRY56448.1"/>
    </source>
</evidence>
<evidence type="ECO:0000313" key="3">
    <source>
        <dbReference type="EMBL" id="CUO61678.1"/>
    </source>
</evidence>
<dbReference type="Proteomes" id="UP001198806">
    <property type="component" value="Unassembled WGS sequence"/>
</dbReference>
<dbReference type="Proteomes" id="UP000463337">
    <property type="component" value="Unassembled WGS sequence"/>
</dbReference>
<dbReference type="Pfam" id="PF14542">
    <property type="entry name" value="Acetyltransf_CG"/>
    <property type="match status" value="1"/>
</dbReference>
<dbReference type="Proteomes" id="UP000195950">
    <property type="component" value="Unassembled WGS sequence"/>
</dbReference>
<dbReference type="AlphaFoldDB" id="A0A174GKJ4"/>
<reference evidence="5 12" key="5">
    <citation type="journal article" date="2019" name="Nat. Med.">
        <title>A library of human gut bacterial isolates paired with longitudinal multiomics data enables mechanistic microbiome research.</title>
        <authorList>
            <person name="Poyet M."/>
            <person name="Groussin M."/>
            <person name="Gibbons S.M."/>
            <person name="Avila-Pacheco J."/>
            <person name="Jiang X."/>
            <person name="Kearney S.M."/>
            <person name="Perrotta A.R."/>
            <person name="Berdy B."/>
            <person name="Zhao S."/>
            <person name="Lieberman T.D."/>
            <person name="Swanson P.K."/>
            <person name="Smith M."/>
            <person name="Roesemann S."/>
            <person name="Alexander J.E."/>
            <person name="Rich S.A."/>
            <person name="Livny J."/>
            <person name="Vlamakis H."/>
            <person name="Clish C."/>
            <person name="Bullock K."/>
            <person name="Deik A."/>
            <person name="Scott J."/>
            <person name="Pierce K.A."/>
            <person name="Xavier R.J."/>
            <person name="Alm E.J."/>
        </authorList>
    </citation>
    <scope>NUCLEOTIDE SEQUENCE [LARGE SCALE GENOMIC DNA]</scope>
    <source>
        <strain evidence="5 12">BIOML-A41</strain>
    </source>
</reference>
<keyword evidence="5" id="KW-0808">Transferase</keyword>
<evidence type="ECO:0000313" key="11">
    <source>
        <dbReference type="Proteomes" id="UP000284660"/>
    </source>
</evidence>
<gene>
    <name evidence="6" type="ORF">B5F32_17030</name>
    <name evidence="7" type="ORF">DW782_16715</name>
    <name evidence="3" type="ORF">ERS852380_02710</name>
    <name evidence="2" type="ORF">ERS852429_03517</name>
    <name evidence="5" type="ORF">GKD59_00640</name>
    <name evidence="4" type="ORF">LI194_06835</name>
</gene>
<dbReference type="EMBL" id="QSJN01000011">
    <property type="protein sequence ID" value="RHD72495.1"/>
    <property type="molecule type" value="Genomic_DNA"/>
</dbReference>
<evidence type="ECO:0000313" key="2">
    <source>
        <dbReference type="EMBL" id="CUN30150.1"/>
    </source>
</evidence>
<reference evidence="7 11" key="4">
    <citation type="submission" date="2018-08" db="EMBL/GenBank/DDBJ databases">
        <title>A genome reference for cultivated species of the human gut microbiota.</title>
        <authorList>
            <person name="Zou Y."/>
            <person name="Xue W."/>
            <person name="Luo G."/>
        </authorList>
    </citation>
    <scope>NUCLEOTIDE SEQUENCE [LARGE SCALE GENOMIC DNA]</scope>
    <source>
        <strain evidence="7 11">AM30-4</strain>
    </source>
</reference>
<dbReference type="EMBL" id="CYXP01000009">
    <property type="protein sequence ID" value="CUN30150.1"/>
    <property type="molecule type" value="Genomic_DNA"/>
</dbReference>
<dbReference type="InterPro" id="IPR031165">
    <property type="entry name" value="GNAT_YJDJ"/>
</dbReference>
<dbReference type="EMBL" id="WKLT01000001">
    <property type="protein sequence ID" value="MRY56448.1"/>
    <property type="molecule type" value="Genomic_DNA"/>
</dbReference>
<dbReference type="RefSeq" id="WP_036614495.1">
    <property type="nucleotide sequence ID" value="NZ_AP019729.1"/>
</dbReference>
<dbReference type="Proteomes" id="UP000095455">
    <property type="component" value="Unassembled WGS sequence"/>
</dbReference>
<dbReference type="Gene3D" id="3.40.630.30">
    <property type="match status" value="1"/>
</dbReference>
<dbReference type="EMBL" id="JAJCNI010000006">
    <property type="protein sequence ID" value="MCB6517511.1"/>
    <property type="molecule type" value="Genomic_DNA"/>
</dbReference>
<feature type="domain" description="N-acetyltransferase" evidence="1">
    <location>
        <begin position="8"/>
        <end position="94"/>
    </location>
</feature>
<evidence type="ECO:0000313" key="8">
    <source>
        <dbReference type="Proteomes" id="UP000095455"/>
    </source>
</evidence>
<dbReference type="PROSITE" id="PS51729">
    <property type="entry name" value="GNAT_YJDJ"/>
    <property type="match status" value="1"/>
</dbReference>
<dbReference type="GO" id="GO:0016740">
    <property type="term" value="F:transferase activity"/>
    <property type="evidence" value="ECO:0007669"/>
    <property type="project" value="UniProtKB-KW"/>
</dbReference>
<sequence length="99" mass="11761">MKENYELIDNEERHQYEFHIERYVPRIEYIKNKDGVIYLTHTEVPMELGGKGIGSQLVEKVLLDIEKKDLRLVPLCPFVAGYIQKHPDWKRIVMRGIHV</sequence>
<dbReference type="Proteomes" id="UP000284660">
    <property type="component" value="Unassembled WGS sequence"/>
</dbReference>
<evidence type="ECO:0000313" key="9">
    <source>
        <dbReference type="Proteomes" id="UP000095591"/>
    </source>
</evidence>
<dbReference type="EMBL" id="NFJX01000019">
    <property type="protein sequence ID" value="OUP15661.1"/>
    <property type="molecule type" value="Genomic_DNA"/>
</dbReference>
<dbReference type="PANTHER" id="PTHR31435">
    <property type="entry name" value="PROTEIN NATD1"/>
    <property type="match status" value="1"/>
</dbReference>
<evidence type="ECO:0000313" key="7">
    <source>
        <dbReference type="EMBL" id="RHD72495.1"/>
    </source>
</evidence>
<reference evidence="8 9" key="1">
    <citation type="submission" date="2015-09" db="EMBL/GenBank/DDBJ databases">
        <authorList>
            <consortium name="Pathogen Informatics"/>
        </authorList>
    </citation>
    <scope>NUCLEOTIDE SEQUENCE [LARGE SCALE GENOMIC DNA]</scope>
    <source>
        <strain evidence="3 8">2789STDY5608822</strain>
        <strain evidence="2 9">2789STDY5608872</strain>
    </source>
</reference>
<evidence type="ECO:0000259" key="1">
    <source>
        <dbReference type="PROSITE" id="PS51729"/>
    </source>
</evidence>
<dbReference type="SUPFAM" id="SSF55729">
    <property type="entry name" value="Acyl-CoA N-acyltransferases (Nat)"/>
    <property type="match status" value="1"/>
</dbReference>
<evidence type="ECO:0000313" key="12">
    <source>
        <dbReference type="Proteomes" id="UP000463337"/>
    </source>
</evidence>
<dbReference type="GeneID" id="93523125"/>